<feature type="transmembrane region" description="Helical" evidence="2">
    <location>
        <begin position="1041"/>
        <end position="1061"/>
    </location>
</feature>
<evidence type="ECO:0000256" key="2">
    <source>
        <dbReference type="SAM" id="Phobius"/>
    </source>
</evidence>
<protein>
    <submittedName>
        <fullName evidence="3">Uncharacterized protein</fullName>
    </submittedName>
</protein>
<keyword evidence="2" id="KW-0472">Membrane</keyword>
<feature type="transmembrane region" description="Helical" evidence="2">
    <location>
        <begin position="313"/>
        <end position="336"/>
    </location>
</feature>
<dbReference type="OMA" id="FLYAPYT"/>
<dbReference type="VEuPathDB" id="TriTrypDB:TvY486_0803760"/>
<feature type="region of interest" description="Disordered" evidence="1">
    <location>
        <begin position="825"/>
        <end position="849"/>
    </location>
</feature>
<feature type="transmembrane region" description="Helical" evidence="2">
    <location>
        <begin position="551"/>
        <end position="572"/>
    </location>
</feature>
<feature type="transmembrane region" description="Helical" evidence="2">
    <location>
        <begin position="84"/>
        <end position="102"/>
    </location>
</feature>
<feature type="transmembrane region" description="Helical" evidence="2">
    <location>
        <begin position="158"/>
        <end position="183"/>
    </location>
</feature>
<reference evidence="3" key="1">
    <citation type="journal article" date="2012" name="Proc. Natl. Acad. Sci. U.S.A.">
        <title>Antigenic diversity is generated by distinct evolutionary mechanisms in African trypanosome species.</title>
        <authorList>
            <person name="Jackson A.P."/>
            <person name="Berry A."/>
            <person name="Aslett M."/>
            <person name="Allison H.C."/>
            <person name="Burton P."/>
            <person name="Vavrova-Anderson J."/>
            <person name="Brown R."/>
            <person name="Browne H."/>
            <person name="Corton N."/>
            <person name="Hauser H."/>
            <person name="Gamble J."/>
            <person name="Gilderthorp R."/>
            <person name="Marcello L."/>
            <person name="McQuillan J."/>
            <person name="Otto T.D."/>
            <person name="Quail M.A."/>
            <person name="Sanders M.J."/>
            <person name="van Tonder A."/>
            <person name="Ginger M.L."/>
            <person name="Field M.C."/>
            <person name="Barry J.D."/>
            <person name="Hertz-Fowler C."/>
            <person name="Berriman M."/>
        </authorList>
    </citation>
    <scope>NUCLEOTIDE SEQUENCE</scope>
    <source>
        <strain evidence="3">Y486</strain>
    </source>
</reference>
<feature type="compositionally biased region" description="Polar residues" evidence="1">
    <location>
        <begin position="825"/>
        <end position="834"/>
    </location>
</feature>
<dbReference type="PANTHER" id="PTHR34993">
    <property type="entry name" value="TRANSMEMBRANE PROTEIN"/>
    <property type="match status" value="1"/>
</dbReference>
<feature type="transmembrane region" description="Helical" evidence="2">
    <location>
        <begin position="611"/>
        <end position="630"/>
    </location>
</feature>
<feature type="transmembrane region" description="Helical" evidence="2">
    <location>
        <begin position="109"/>
        <end position="131"/>
    </location>
</feature>
<dbReference type="PANTHER" id="PTHR34993:SF1">
    <property type="entry name" value="TRANSMEMBRANE PROTEIN"/>
    <property type="match status" value="1"/>
</dbReference>
<accession>G0U113</accession>
<feature type="region of interest" description="Disordered" evidence="1">
    <location>
        <begin position="947"/>
        <end position="975"/>
    </location>
</feature>
<feature type="transmembrane region" description="Helical" evidence="2">
    <location>
        <begin position="642"/>
        <end position="666"/>
    </location>
</feature>
<sequence length="1077" mass="119184">MLLDVLELLLNYMQYVNLTVSIAPSAFPTLYSSPLRLMNSVMRVLSYSSDGAGAANVTLCNDTATETSHSALNLPAWLPLDQRLKFALTNIVCPLGLVLLLATILGPSYLAVFACLLYSTVFLMMGGAILLRARTSEEVRDSSSALSQLIENFPRSGMIALTAVGTVVFLLLVVGGVALRIVWGMRKKAQLLEQLQQLEHPPCTVEERVAERLLNSATVWSESRKDNSGTLRTATFMREEERDEMEEMRVRRAKADLAYHALLLRRYRETKTLSIPWVMVKSFSLLICVSVAFMFARVDDSEALQPIHSSSLFYIPAGVLFLAAFVLSVSLLLSFTRRGRQRLFAIKLWLRHFFLSLCFLIVSFMYTPILRNTFSLFPCRELNNTAAATDGNATHSQGNVTKRLYLAADHSVPCSNVDKFILASSILSTAMYSVFFVLLYGLATRHVLKALDYYPLVDTATNSAWREEREAPVTTPGKSEAPTTCEPVVETRQIPGNRQVGAGPMAVPSTRRRDSVRVTKSVNRRCAAYYERVRLSQNKARFLYAPYERSWCYFKLVVLAQKIAMVIFSAAMQEDLGIASPWKGFAGCVALHLGVAAVLVICRPYARPMEFVVSLALQQMLWILAALGLLSTFRPNAIPDPLWSFVTSCIFLVPLVAVIVGFLMGIRQRSLNHRIETGEAKRHHCDSQAQGRSRCWMWKLVLRLIPFRSEEKERHQMRYQQHGRKSTWGYTFVPALFFQRQEVAHDADGVSANECAIAMEEAVGRQDVPRVAENPVPAVHKTEASDASSDSSCSRSSFLTATSLPMAVGIPGTVTTLESLLTSAQKADTNTDNVAPTPPAPQGRKEKTAAAKHWDILRNALRSGRLRTHLSACTRGVSAGPVSWCEPTAGATTTCRALLDTASFQGASWKSRHSRRLAMNALFITVASECRWDASACAGMLGPSCPRRAKPKQRQKCLAGDANGDKNGTAGKRRPSTSLLLLPPSCKDVRLHEAFLERVQAVAARQRLIAFYRAQRLHLAEQQRAVDCYINAEVAQVVRHLIVLLGVAATMSAALFLRGMLHVGEVQGGAGRCEHEQ</sequence>
<gene>
    <name evidence="3" type="ORF">TVY486_0803760</name>
</gene>
<organism evidence="3">
    <name type="scientific">Trypanosoma vivax (strain Y486)</name>
    <dbReference type="NCBI Taxonomy" id="1055687"/>
    <lineage>
        <taxon>Eukaryota</taxon>
        <taxon>Discoba</taxon>
        <taxon>Euglenozoa</taxon>
        <taxon>Kinetoplastea</taxon>
        <taxon>Metakinetoplastina</taxon>
        <taxon>Trypanosomatida</taxon>
        <taxon>Trypanosomatidae</taxon>
        <taxon>Trypanosoma</taxon>
        <taxon>Duttonella</taxon>
    </lineage>
</organism>
<evidence type="ECO:0000313" key="3">
    <source>
        <dbReference type="EMBL" id="CCC49768.1"/>
    </source>
</evidence>
<dbReference type="AlphaFoldDB" id="G0U113"/>
<evidence type="ECO:0000256" key="1">
    <source>
        <dbReference type="SAM" id="MobiDB-lite"/>
    </source>
</evidence>
<feature type="transmembrane region" description="Helical" evidence="2">
    <location>
        <begin position="348"/>
        <end position="366"/>
    </location>
</feature>
<feature type="transmembrane region" description="Helical" evidence="2">
    <location>
        <begin position="584"/>
        <end position="602"/>
    </location>
</feature>
<keyword evidence="2" id="KW-0812">Transmembrane</keyword>
<keyword evidence="2" id="KW-1133">Transmembrane helix</keyword>
<feature type="transmembrane region" description="Helical" evidence="2">
    <location>
        <begin position="420"/>
        <end position="443"/>
    </location>
</feature>
<feature type="transmembrane region" description="Helical" evidence="2">
    <location>
        <begin position="273"/>
        <end position="293"/>
    </location>
</feature>
<proteinExistence type="predicted"/>
<dbReference type="EMBL" id="HE573024">
    <property type="protein sequence ID" value="CCC49768.1"/>
    <property type="molecule type" value="Genomic_DNA"/>
</dbReference>
<name>G0U113_TRYVY</name>